<dbReference type="InterPro" id="IPR036055">
    <property type="entry name" value="LDL_receptor-like_sf"/>
</dbReference>
<protein>
    <submittedName>
        <fullName evidence="6">Uncharacterized protein LOC106470505</fullName>
    </submittedName>
</protein>
<dbReference type="InterPro" id="IPR023415">
    <property type="entry name" value="LDLR_class-A_CS"/>
</dbReference>
<dbReference type="InterPro" id="IPR002172">
    <property type="entry name" value="LDrepeatLR_classA_rpt"/>
</dbReference>
<dbReference type="PROSITE" id="PS50068">
    <property type="entry name" value="LDLRA_2"/>
    <property type="match status" value="1"/>
</dbReference>
<accession>A0ABM1BQ54</accession>
<dbReference type="SMART" id="SM00192">
    <property type="entry name" value="LDLa"/>
    <property type="match status" value="1"/>
</dbReference>
<feature type="region of interest" description="Disordered" evidence="3">
    <location>
        <begin position="257"/>
        <end position="310"/>
    </location>
</feature>
<name>A0ABM1BQ54_LIMPO</name>
<organism evidence="5 6">
    <name type="scientific">Limulus polyphemus</name>
    <name type="common">Atlantic horseshoe crab</name>
    <dbReference type="NCBI Taxonomy" id="6850"/>
    <lineage>
        <taxon>Eukaryota</taxon>
        <taxon>Metazoa</taxon>
        <taxon>Ecdysozoa</taxon>
        <taxon>Arthropoda</taxon>
        <taxon>Chelicerata</taxon>
        <taxon>Merostomata</taxon>
        <taxon>Xiphosura</taxon>
        <taxon>Limulidae</taxon>
        <taxon>Limulus</taxon>
    </lineage>
</organism>
<evidence type="ECO:0000313" key="6">
    <source>
        <dbReference type="RefSeq" id="XP_013786518.1"/>
    </source>
</evidence>
<dbReference type="CDD" id="cd00112">
    <property type="entry name" value="LDLa"/>
    <property type="match status" value="1"/>
</dbReference>
<gene>
    <name evidence="6" type="primary">LOC106470505</name>
</gene>
<dbReference type="Proteomes" id="UP000694941">
    <property type="component" value="Unplaced"/>
</dbReference>
<feature type="region of interest" description="Disordered" evidence="3">
    <location>
        <begin position="323"/>
        <end position="353"/>
    </location>
</feature>
<proteinExistence type="predicted"/>
<feature type="transmembrane region" description="Helical" evidence="4">
    <location>
        <begin position="192"/>
        <end position="215"/>
    </location>
</feature>
<reference evidence="6" key="1">
    <citation type="submission" date="2025-08" db="UniProtKB">
        <authorList>
            <consortium name="RefSeq"/>
        </authorList>
    </citation>
    <scope>IDENTIFICATION</scope>
    <source>
        <tissue evidence="6">Muscle</tissue>
    </source>
</reference>
<evidence type="ECO:0000256" key="3">
    <source>
        <dbReference type="SAM" id="MobiDB-lite"/>
    </source>
</evidence>
<evidence type="ECO:0000313" key="5">
    <source>
        <dbReference type="Proteomes" id="UP000694941"/>
    </source>
</evidence>
<evidence type="ECO:0000256" key="4">
    <source>
        <dbReference type="SAM" id="Phobius"/>
    </source>
</evidence>
<feature type="compositionally biased region" description="Pro residues" evidence="3">
    <location>
        <begin position="336"/>
        <end position="348"/>
    </location>
</feature>
<keyword evidence="1 2" id="KW-1015">Disulfide bond</keyword>
<keyword evidence="4" id="KW-0472">Membrane</keyword>
<dbReference type="PROSITE" id="PS01209">
    <property type="entry name" value="LDLRA_1"/>
    <property type="match status" value="1"/>
</dbReference>
<feature type="disulfide bond" evidence="2">
    <location>
        <begin position="148"/>
        <end position="166"/>
    </location>
</feature>
<dbReference type="GeneID" id="106470505"/>
<keyword evidence="5" id="KW-1185">Reference proteome</keyword>
<evidence type="ECO:0000256" key="1">
    <source>
        <dbReference type="ARBA" id="ARBA00023157"/>
    </source>
</evidence>
<dbReference type="RefSeq" id="XP_013786518.1">
    <property type="nucleotide sequence ID" value="XM_013931064.2"/>
</dbReference>
<keyword evidence="4" id="KW-0812">Transmembrane</keyword>
<feature type="compositionally biased region" description="Basic and acidic residues" evidence="3">
    <location>
        <begin position="269"/>
        <end position="288"/>
    </location>
</feature>
<dbReference type="Gene3D" id="4.10.400.10">
    <property type="entry name" value="Low-density Lipoprotein Receptor"/>
    <property type="match status" value="1"/>
</dbReference>
<comment type="caution">
    <text evidence="2">Lacks conserved residue(s) required for the propagation of feature annotation.</text>
</comment>
<dbReference type="SUPFAM" id="SSF57424">
    <property type="entry name" value="LDL receptor-like module"/>
    <property type="match status" value="1"/>
</dbReference>
<evidence type="ECO:0000256" key="2">
    <source>
        <dbReference type="PROSITE-ProRule" id="PRU00124"/>
    </source>
</evidence>
<sequence length="415" mass="45813">MTKSQDPTSCRSHDCCTSAPVEKRITYYVSNPKSLTKLDPLNSKFVDVVHKLGQMDAGKLDLLDDGEYGFDGPPREALSPSAGLGIGGGYGRGYRGGYRGNFRGGYKGDFRGGFRGGLYFKGGGFPGGTPGGTGFPREQCDESKEFDCGDGTCVDKSLKCNGHFNCKYRYDEEDTICSVGSTASVVLSSEHMIIILVVFFALVFGMCLSISISCYNKIKERNEREREYRLRRSKEASMEIDLDNKISSLDKNEGLIMTPHTKMRSRKSNNKELQEAEGDGCHVPELDKYPNGGSSVNRAEDHSPRSPPTRQVAITILPDGSQHYPFCSYHRGSESPPLPPPPPPPLPPHLRRNREGTSEGLVIVDNQCPKHNTLHAQRVHGREVPSFPQEVRTEAVVELYPDSPGGCRQKYDHNT</sequence>
<keyword evidence="4" id="KW-1133">Transmembrane helix</keyword>